<dbReference type="AlphaFoldDB" id="A0A444IWX4"/>
<name>A0A444IWX4_9BACT</name>
<dbReference type="EMBL" id="MTKO01000080">
    <property type="protein sequence ID" value="RWX45302.1"/>
    <property type="molecule type" value="Genomic_DNA"/>
</dbReference>
<keyword evidence="4" id="KW-0030">Aminoacyl-tRNA synthetase</keyword>
<dbReference type="Gene3D" id="2.40.240.10">
    <property type="entry name" value="Ribosomal Protein L25, Chain P"/>
    <property type="match status" value="1"/>
</dbReference>
<dbReference type="InterPro" id="IPR020056">
    <property type="entry name" value="Rbsml_bL25/Gln-tRNA_synth_N"/>
</dbReference>
<reference evidence="4 5" key="1">
    <citation type="submission" date="2017-01" db="EMBL/GenBank/DDBJ databases">
        <title>The cable genome- insights into the physiology and evolution of filamentous bacteria capable of sulfide oxidation via long distance electron transfer.</title>
        <authorList>
            <person name="Schreiber L."/>
            <person name="Bjerg J.T."/>
            <person name="Boggild A."/>
            <person name="Van De Vossenberg J."/>
            <person name="Meysman F."/>
            <person name="Nielsen L.P."/>
            <person name="Schramm A."/>
            <person name="Kjeldsen K.U."/>
        </authorList>
    </citation>
    <scope>NUCLEOTIDE SEQUENCE [LARGE SCALE GENOMIC DNA]</scope>
    <source>
        <strain evidence="4">MCF</strain>
    </source>
</reference>
<proteinExistence type="predicted"/>
<dbReference type="Pfam" id="PF20974">
    <property type="entry name" value="tRNA-synt_1c_C2"/>
    <property type="match status" value="1"/>
</dbReference>
<dbReference type="GO" id="GO:0004812">
    <property type="term" value="F:aminoacyl-tRNA ligase activity"/>
    <property type="evidence" value="ECO:0007669"/>
    <property type="project" value="UniProtKB-KW"/>
</dbReference>
<evidence type="ECO:0000256" key="2">
    <source>
        <dbReference type="ARBA" id="ARBA00035479"/>
    </source>
</evidence>
<keyword evidence="1" id="KW-0648">Protein biosynthesis</keyword>
<evidence type="ECO:0000313" key="5">
    <source>
        <dbReference type="Proteomes" id="UP000287853"/>
    </source>
</evidence>
<protein>
    <recommendedName>
        <fullName evidence="2">50S ribosomal protein L25</fullName>
    </recommendedName>
</protein>
<dbReference type="SUPFAM" id="SSF50715">
    <property type="entry name" value="Ribosomal protein L25-like"/>
    <property type="match status" value="1"/>
</dbReference>
<keyword evidence="4" id="KW-0436">Ligase</keyword>
<comment type="caution">
    <text evidence="4">The sequence shown here is derived from an EMBL/GenBank/DDBJ whole genome shotgun (WGS) entry which is preliminary data.</text>
</comment>
<keyword evidence="5" id="KW-1185">Reference proteome</keyword>
<feature type="domain" description="tRNA synthetases class I (E and Q) anti-codon binding" evidence="3">
    <location>
        <begin position="6"/>
        <end position="53"/>
    </location>
</feature>
<sequence length="81" mass="9385">MENPDSDKEKDFKEFLNPDSCQILANSILEPSLAELSLEDRVQFERQGYFCLDSKESSPDKPVFNRIVTLRDSWAKMQKKG</sequence>
<gene>
    <name evidence="4" type="ORF">H206_02202</name>
</gene>
<dbReference type="Proteomes" id="UP000287853">
    <property type="component" value="Unassembled WGS sequence"/>
</dbReference>
<dbReference type="InterPro" id="IPR049437">
    <property type="entry name" value="tRNA-synt_1c_C2"/>
</dbReference>
<dbReference type="GO" id="GO:0006412">
    <property type="term" value="P:translation"/>
    <property type="evidence" value="ECO:0007669"/>
    <property type="project" value="UniProtKB-KW"/>
</dbReference>
<evidence type="ECO:0000256" key="1">
    <source>
        <dbReference type="ARBA" id="ARBA00022917"/>
    </source>
</evidence>
<accession>A0A444IWX4</accession>
<organism evidence="4 5">
    <name type="scientific">Candidatus Electrothrix aarhusensis</name>
    <dbReference type="NCBI Taxonomy" id="1859131"/>
    <lineage>
        <taxon>Bacteria</taxon>
        <taxon>Pseudomonadati</taxon>
        <taxon>Thermodesulfobacteriota</taxon>
        <taxon>Desulfobulbia</taxon>
        <taxon>Desulfobulbales</taxon>
        <taxon>Desulfobulbaceae</taxon>
        <taxon>Candidatus Electrothrix</taxon>
    </lineage>
</organism>
<evidence type="ECO:0000313" key="4">
    <source>
        <dbReference type="EMBL" id="RWX45302.1"/>
    </source>
</evidence>
<dbReference type="InterPro" id="IPR011035">
    <property type="entry name" value="Ribosomal_bL25/Gln-tRNA_synth"/>
</dbReference>
<evidence type="ECO:0000259" key="3">
    <source>
        <dbReference type="Pfam" id="PF20974"/>
    </source>
</evidence>